<dbReference type="AlphaFoldDB" id="A0A516GD14"/>
<organism evidence="6 7">
    <name type="scientific">Ornithinimicrobium ciconiae</name>
    <dbReference type="NCBI Taxonomy" id="2594265"/>
    <lineage>
        <taxon>Bacteria</taxon>
        <taxon>Bacillati</taxon>
        <taxon>Actinomycetota</taxon>
        <taxon>Actinomycetes</taxon>
        <taxon>Micrococcales</taxon>
        <taxon>Ornithinimicrobiaceae</taxon>
        <taxon>Ornithinimicrobium</taxon>
    </lineage>
</organism>
<gene>
    <name evidence="6" type="ORF">FNH13_14540</name>
</gene>
<sequence length="329" mass="36261">MDPRVPHGAAPRGSRRVRRPAPLPHRDGVPPARFSMPIGGPWGTVTEFLLERTRGAGEVVRALDGGEVRLGDGTRVTRGTAYAPGQWVYLHRDPPAEVSVPGELSVLHEDERILVVDKPHFLATMPRGRHVRETVLARLRRQPGWEQVQPAHRLDRLTAGVLLLTKDPALRGTYQELFATRAVDKTYLAVVRLGECVTLPAVARSRIEKQRGQLQALEVSGEPNAVTHVEVLERADGLALVRLRPETGRTHQLRVHLSRLGAPIVGDPLYPEVLDTAPGDFSQPLQLLAAELAFTDPVTGLDLRFVSRQRLERAGAWRAGAWWAGSKGQ</sequence>
<dbReference type="GO" id="GO:0140098">
    <property type="term" value="F:catalytic activity, acting on RNA"/>
    <property type="evidence" value="ECO:0007669"/>
    <property type="project" value="UniProtKB-ARBA"/>
</dbReference>
<feature type="region of interest" description="Disordered" evidence="4">
    <location>
        <begin position="1"/>
        <end position="35"/>
    </location>
</feature>
<dbReference type="Pfam" id="PF00849">
    <property type="entry name" value="PseudoU_synth_2"/>
    <property type="match status" value="1"/>
</dbReference>
<protein>
    <recommendedName>
        <fullName evidence="2">RNA pseudouridylate synthase</fullName>
    </recommendedName>
    <alternativeName>
        <fullName evidence="3">RNA-uridine isomerase</fullName>
    </alternativeName>
</protein>
<evidence type="ECO:0000256" key="1">
    <source>
        <dbReference type="ARBA" id="ARBA00000073"/>
    </source>
</evidence>
<evidence type="ECO:0000259" key="5">
    <source>
        <dbReference type="Pfam" id="PF00849"/>
    </source>
</evidence>
<feature type="domain" description="Pseudouridine synthase RsuA/RluA-like" evidence="5">
    <location>
        <begin position="113"/>
        <end position="258"/>
    </location>
</feature>
<dbReference type="Gene3D" id="3.30.2350.10">
    <property type="entry name" value="Pseudouridine synthase"/>
    <property type="match status" value="1"/>
</dbReference>
<evidence type="ECO:0000256" key="2">
    <source>
        <dbReference type="ARBA" id="ARBA00031870"/>
    </source>
</evidence>
<dbReference type="SUPFAM" id="SSF55120">
    <property type="entry name" value="Pseudouridine synthase"/>
    <property type="match status" value="1"/>
</dbReference>
<dbReference type="GO" id="GO:0000455">
    <property type="term" value="P:enzyme-directed rRNA pseudouridine synthesis"/>
    <property type="evidence" value="ECO:0007669"/>
    <property type="project" value="TreeGrafter"/>
</dbReference>
<reference evidence="6 7" key="1">
    <citation type="submission" date="2019-07" db="EMBL/GenBank/DDBJ databases">
        <title>complete genome sequencing of Ornithinimicrobium sp. H23M54.</title>
        <authorList>
            <person name="Bae J.-W."/>
            <person name="Lee S.-Y."/>
        </authorList>
    </citation>
    <scope>NUCLEOTIDE SEQUENCE [LARGE SCALE GENOMIC DNA]</scope>
    <source>
        <strain evidence="6 7">H23M54</strain>
    </source>
</reference>
<dbReference type="PROSITE" id="PS01129">
    <property type="entry name" value="PSI_RLU"/>
    <property type="match status" value="1"/>
</dbReference>
<keyword evidence="7" id="KW-1185">Reference proteome</keyword>
<dbReference type="InterPro" id="IPR050188">
    <property type="entry name" value="RluA_PseudoU_synthase"/>
</dbReference>
<comment type="catalytic activity">
    <reaction evidence="1">
        <text>a uridine in RNA = a pseudouridine in RNA</text>
        <dbReference type="Rhea" id="RHEA:48348"/>
        <dbReference type="Rhea" id="RHEA-COMP:12068"/>
        <dbReference type="Rhea" id="RHEA-COMP:12069"/>
        <dbReference type="ChEBI" id="CHEBI:65314"/>
        <dbReference type="ChEBI" id="CHEBI:65315"/>
    </reaction>
</comment>
<evidence type="ECO:0000256" key="3">
    <source>
        <dbReference type="ARBA" id="ARBA00033164"/>
    </source>
</evidence>
<evidence type="ECO:0000256" key="4">
    <source>
        <dbReference type="SAM" id="MobiDB-lite"/>
    </source>
</evidence>
<evidence type="ECO:0000313" key="7">
    <source>
        <dbReference type="Proteomes" id="UP000315395"/>
    </source>
</evidence>
<dbReference type="InterPro" id="IPR006224">
    <property type="entry name" value="PsdUridine_synth_RluA-like_CS"/>
</dbReference>
<proteinExistence type="predicted"/>
<dbReference type="GO" id="GO:0009982">
    <property type="term" value="F:pseudouridine synthase activity"/>
    <property type="evidence" value="ECO:0007669"/>
    <property type="project" value="InterPro"/>
</dbReference>
<dbReference type="KEGG" id="orz:FNH13_14540"/>
<dbReference type="InterPro" id="IPR006145">
    <property type="entry name" value="PsdUridine_synth_RsuA/RluA"/>
</dbReference>
<accession>A0A516GD14</accession>
<dbReference type="InterPro" id="IPR020103">
    <property type="entry name" value="PsdUridine_synth_cat_dom_sf"/>
</dbReference>
<dbReference type="OrthoDB" id="9807829at2"/>
<dbReference type="PANTHER" id="PTHR21600">
    <property type="entry name" value="MITOCHONDRIAL RNA PSEUDOURIDINE SYNTHASE"/>
    <property type="match status" value="1"/>
</dbReference>
<dbReference type="Proteomes" id="UP000315395">
    <property type="component" value="Chromosome"/>
</dbReference>
<dbReference type="GO" id="GO:0003723">
    <property type="term" value="F:RNA binding"/>
    <property type="evidence" value="ECO:0007669"/>
    <property type="project" value="InterPro"/>
</dbReference>
<evidence type="ECO:0000313" key="6">
    <source>
        <dbReference type="EMBL" id="QDO89397.1"/>
    </source>
</evidence>
<dbReference type="EMBL" id="CP041616">
    <property type="protein sequence ID" value="QDO89397.1"/>
    <property type="molecule type" value="Genomic_DNA"/>
</dbReference>
<name>A0A516GD14_9MICO</name>
<dbReference type="PANTHER" id="PTHR21600:SF84">
    <property type="entry name" value="PSEUDOURIDINE SYNTHASE RSUA_RLUA-LIKE DOMAIN-CONTAINING PROTEIN"/>
    <property type="match status" value="1"/>
</dbReference>